<comment type="caution">
    <text evidence="1">The sequence shown here is derived from an EMBL/GenBank/DDBJ whole genome shotgun (WGS) entry which is preliminary data.</text>
</comment>
<dbReference type="Gramene" id="Psat07G0068600-T1">
    <property type="protein sequence ID" value="KAI5383372.1"/>
    <property type="gene ID" value="KIW84_070686"/>
</dbReference>
<name>A0A9D4VHD2_PEA</name>
<sequence length="176" mass="20117">MLVSNPRYVGSKLPFQPLSHETSLAKIEQLMVCGPVFGTIMSWHYPLEKDSFCLKFLWGPSCDRNAFMLEHSSDFASWLLCGLAAREELVKGAPHVRSMWFEDEQHMYVKFKFRPCDTSINEDRGKVIPTGILPPETGAIPRDKNDSRLMLSFPSKHKGKSIMHHHIEIELCLSNI</sequence>
<keyword evidence="2" id="KW-1185">Reference proteome</keyword>
<accession>A0A9D4VHD2</accession>
<evidence type="ECO:0000313" key="1">
    <source>
        <dbReference type="EMBL" id="KAI5383372.1"/>
    </source>
</evidence>
<dbReference type="Gene3D" id="2.40.180.10">
    <property type="entry name" value="Catalase core domain"/>
    <property type="match status" value="1"/>
</dbReference>
<reference evidence="1 2" key="1">
    <citation type="journal article" date="2022" name="Nat. Genet.">
        <title>Improved pea reference genome and pan-genome highlight genomic features and evolutionary characteristics.</title>
        <authorList>
            <person name="Yang T."/>
            <person name="Liu R."/>
            <person name="Luo Y."/>
            <person name="Hu S."/>
            <person name="Wang D."/>
            <person name="Wang C."/>
            <person name="Pandey M.K."/>
            <person name="Ge S."/>
            <person name="Xu Q."/>
            <person name="Li N."/>
            <person name="Li G."/>
            <person name="Huang Y."/>
            <person name="Saxena R.K."/>
            <person name="Ji Y."/>
            <person name="Li M."/>
            <person name="Yan X."/>
            <person name="He Y."/>
            <person name="Liu Y."/>
            <person name="Wang X."/>
            <person name="Xiang C."/>
            <person name="Varshney R.K."/>
            <person name="Ding H."/>
            <person name="Gao S."/>
            <person name="Zong X."/>
        </authorList>
    </citation>
    <scope>NUCLEOTIDE SEQUENCE [LARGE SCALE GENOMIC DNA]</scope>
    <source>
        <strain evidence="1 2">cv. Zhongwan 6</strain>
    </source>
</reference>
<dbReference type="AlphaFoldDB" id="A0A9D4VHD2"/>
<dbReference type="EMBL" id="JAMSHJ010000007">
    <property type="protein sequence ID" value="KAI5383372.1"/>
    <property type="molecule type" value="Genomic_DNA"/>
</dbReference>
<organism evidence="1 2">
    <name type="scientific">Pisum sativum</name>
    <name type="common">Garden pea</name>
    <name type="synonym">Lathyrus oleraceus</name>
    <dbReference type="NCBI Taxonomy" id="3888"/>
    <lineage>
        <taxon>Eukaryota</taxon>
        <taxon>Viridiplantae</taxon>
        <taxon>Streptophyta</taxon>
        <taxon>Embryophyta</taxon>
        <taxon>Tracheophyta</taxon>
        <taxon>Spermatophyta</taxon>
        <taxon>Magnoliopsida</taxon>
        <taxon>eudicotyledons</taxon>
        <taxon>Gunneridae</taxon>
        <taxon>Pentapetalae</taxon>
        <taxon>rosids</taxon>
        <taxon>fabids</taxon>
        <taxon>Fabales</taxon>
        <taxon>Fabaceae</taxon>
        <taxon>Papilionoideae</taxon>
        <taxon>50 kb inversion clade</taxon>
        <taxon>NPAAA clade</taxon>
        <taxon>Hologalegina</taxon>
        <taxon>IRL clade</taxon>
        <taxon>Fabeae</taxon>
        <taxon>Lathyrus</taxon>
    </lineage>
</organism>
<protein>
    <submittedName>
        <fullName evidence="1">Uncharacterized protein</fullName>
    </submittedName>
</protein>
<gene>
    <name evidence="1" type="ORF">KIW84_070686</name>
</gene>
<dbReference type="Proteomes" id="UP001058974">
    <property type="component" value="Chromosome 7"/>
</dbReference>
<evidence type="ECO:0000313" key="2">
    <source>
        <dbReference type="Proteomes" id="UP001058974"/>
    </source>
</evidence>
<proteinExistence type="predicted"/>